<feature type="compositionally biased region" description="Polar residues" evidence="1">
    <location>
        <begin position="1"/>
        <end position="20"/>
    </location>
</feature>
<feature type="region of interest" description="Disordered" evidence="1">
    <location>
        <begin position="57"/>
        <end position="76"/>
    </location>
</feature>
<proteinExistence type="predicted"/>
<keyword evidence="2" id="KW-1185">Reference proteome</keyword>
<dbReference type="Proteomes" id="UP000887577">
    <property type="component" value="Unplaced"/>
</dbReference>
<sequence length="76" mass="8313">MQYKSSQKVLNPNETSSAKSGVNKKASGKSSEEMAKGTNKLTLRRAKSPTYLEVQTNVSETGFKTIKSDKGSDRNE</sequence>
<reference evidence="3" key="1">
    <citation type="submission" date="2022-11" db="UniProtKB">
        <authorList>
            <consortium name="WormBaseParasite"/>
        </authorList>
    </citation>
    <scope>IDENTIFICATION</scope>
</reference>
<name>A0A914Z6A3_9BILA</name>
<protein>
    <submittedName>
        <fullName evidence="3">Uncharacterized protein</fullName>
    </submittedName>
</protein>
<evidence type="ECO:0000313" key="3">
    <source>
        <dbReference type="WBParaSite" id="PSU_v2.g8212.t1"/>
    </source>
</evidence>
<accession>A0A914Z6A3</accession>
<feature type="compositionally biased region" description="Basic and acidic residues" evidence="1">
    <location>
        <begin position="66"/>
        <end position="76"/>
    </location>
</feature>
<evidence type="ECO:0000313" key="2">
    <source>
        <dbReference type="Proteomes" id="UP000887577"/>
    </source>
</evidence>
<evidence type="ECO:0000256" key="1">
    <source>
        <dbReference type="SAM" id="MobiDB-lite"/>
    </source>
</evidence>
<dbReference type="WBParaSite" id="PSU_v2.g8212.t1">
    <property type="protein sequence ID" value="PSU_v2.g8212.t1"/>
    <property type="gene ID" value="PSU_v2.g8212"/>
</dbReference>
<feature type="region of interest" description="Disordered" evidence="1">
    <location>
        <begin position="1"/>
        <end position="48"/>
    </location>
</feature>
<organism evidence="2 3">
    <name type="scientific">Panagrolaimus superbus</name>
    <dbReference type="NCBI Taxonomy" id="310955"/>
    <lineage>
        <taxon>Eukaryota</taxon>
        <taxon>Metazoa</taxon>
        <taxon>Ecdysozoa</taxon>
        <taxon>Nematoda</taxon>
        <taxon>Chromadorea</taxon>
        <taxon>Rhabditida</taxon>
        <taxon>Tylenchina</taxon>
        <taxon>Panagrolaimomorpha</taxon>
        <taxon>Panagrolaimoidea</taxon>
        <taxon>Panagrolaimidae</taxon>
        <taxon>Panagrolaimus</taxon>
    </lineage>
</organism>
<dbReference type="AlphaFoldDB" id="A0A914Z6A3"/>